<dbReference type="AlphaFoldDB" id="F0SES8"/>
<evidence type="ECO:0000313" key="2">
    <source>
        <dbReference type="Proteomes" id="UP000000310"/>
    </source>
</evidence>
<accession>F0SES8</accession>
<sequence length="181" mass="20765">MKKKRTIFFIYGLLISFTVLSCGKIDSKAPYFYTLKIRFTDKDGNDKLQGIKYGERDKSEVNIFKVNQGSYQLGIVQTQSSKEDMNLLPLTLQRTEPYDCLVLTARTFTFVPPTDRSRQLTYKFVCAHIFGDEEEHTVVSDWGEVGSVLRECITITLDGKTFTAMDRDQFGYPVFHVLLGE</sequence>
<dbReference type="Proteomes" id="UP000000310">
    <property type="component" value="Chromosome"/>
</dbReference>
<evidence type="ECO:0000313" key="1">
    <source>
        <dbReference type="EMBL" id="ADY52994.1"/>
    </source>
</evidence>
<dbReference type="EMBL" id="CP002545">
    <property type="protein sequence ID" value="ADY52994.1"/>
    <property type="molecule type" value="Genomic_DNA"/>
</dbReference>
<keyword evidence="2" id="KW-1185">Reference proteome</keyword>
<dbReference type="STRING" id="762903.Pedsa_2449"/>
<dbReference type="PROSITE" id="PS51257">
    <property type="entry name" value="PROKAR_LIPOPROTEIN"/>
    <property type="match status" value="1"/>
</dbReference>
<dbReference type="RefSeq" id="WP_013633479.1">
    <property type="nucleotide sequence ID" value="NC_015177.1"/>
</dbReference>
<name>F0SES8_PSESL</name>
<proteinExistence type="predicted"/>
<organism evidence="1 2">
    <name type="scientific">Pseudopedobacter saltans (strain ATCC 51119 / DSM 12145 / JCM 21818 / CCUG 39354 / LMG 10337 / NBRC 100064 / NCIMB 13643)</name>
    <name type="common">Pedobacter saltans</name>
    <dbReference type="NCBI Taxonomy" id="762903"/>
    <lineage>
        <taxon>Bacteria</taxon>
        <taxon>Pseudomonadati</taxon>
        <taxon>Bacteroidota</taxon>
        <taxon>Sphingobacteriia</taxon>
        <taxon>Sphingobacteriales</taxon>
        <taxon>Sphingobacteriaceae</taxon>
        <taxon>Pseudopedobacter</taxon>
    </lineage>
</organism>
<gene>
    <name evidence="1" type="ordered locus">Pedsa_2449</name>
</gene>
<reference evidence="1 2" key="1">
    <citation type="journal article" date="2011" name="Stand. Genomic Sci.">
        <title>Complete genome sequence of the gliding, heparinolytic Pedobacter saltans type strain (113).</title>
        <authorList>
            <person name="Liolios K."/>
            <person name="Sikorski J."/>
            <person name="Lu M."/>
            <person name="Nolan M."/>
            <person name="Lapidus A."/>
            <person name="Lucas S."/>
            <person name="Hammon N."/>
            <person name="Deshpande S."/>
            <person name="Cheng J.F."/>
            <person name="Tapia R."/>
            <person name="Han C."/>
            <person name="Goodwin L."/>
            <person name="Pitluck S."/>
            <person name="Huntemann M."/>
            <person name="Ivanova N."/>
            <person name="Pagani I."/>
            <person name="Mavromatis K."/>
            <person name="Ovchinikova G."/>
            <person name="Pati A."/>
            <person name="Chen A."/>
            <person name="Palaniappan K."/>
            <person name="Land M."/>
            <person name="Hauser L."/>
            <person name="Brambilla E.M."/>
            <person name="Kotsyurbenko O."/>
            <person name="Rohde M."/>
            <person name="Tindall B.J."/>
            <person name="Abt B."/>
            <person name="Goker M."/>
            <person name="Detter J.C."/>
            <person name="Woyke T."/>
            <person name="Bristow J."/>
            <person name="Eisen J.A."/>
            <person name="Markowitz V."/>
            <person name="Hugenholtz P."/>
            <person name="Klenk H.P."/>
            <person name="Kyrpides N.C."/>
        </authorList>
    </citation>
    <scope>NUCLEOTIDE SEQUENCE [LARGE SCALE GENOMIC DNA]</scope>
    <source>
        <strain evidence="2">ATCC 51119 / DSM 12145 / JCM 21818 / LMG 10337 / NBRC 100064 / NCIMB 13643</strain>
    </source>
</reference>
<dbReference type="KEGG" id="psn:Pedsa_2449"/>
<reference evidence="2" key="2">
    <citation type="submission" date="2011-02" db="EMBL/GenBank/DDBJ databases">
        <title>The complete genome of Pedobacter saltans DSM 12145.</title>
        <authorList>
            <consortium name="US DOE Joint Genome Institute (JGI-PGF)"/>
            <person name="Lucas S."/>
            <person name="Copeland A."/>
            <person name="Lapidus A."/>
            <person name="Bruce D."/>
            <person name="Goodwin L."/>
            <person name="Pitluck S."/>
            <person name="Kyrpides N."/>
            <person name="Mavromatis K."/>
            <person name="Pagani I."/>
            <person name="Ivanova N."/>
            <person name="Ovchinnikova G."/>
            <person name="Lu M."/>
            <person name="Detter J.C."/>
            <person name="Han C."/>
            <person name="Land M."/>
            <person name="Hauser L."/>
            <person name="Markowitz V."/>
            <person name="Cheng J.-F."/>
            <person name="Hugenholtz P."/>
            <person name="Woyke T."/>
            <person name="Wu D."/>
            <person name="Tindall B."/>
            <person name="Pomrenke H.G."/>
            <person name="Brambilla E."/>
            <person name="Klenk H.-P."/>
            <person name="Eisen J.A."/>
        </authorList>
    </citation>
    <scope>NUCLEOTIDE SEQUENCE [LARGE SCALE GENOMIC DNA]</scope>
    <source>
        <strain evidence="2">ATCC 51119 / DSM 12145 / JCM 21818 / LMG 10337 / NBRC 100064 / NCIMB 13643</strain>
    </source>
</reference>
<protein>
    <submittedName>
        <fullName evidence="1">Uncharacterized protein</fullName>
    </submittedName>
</protein>
<dbReference type="HOGENOM" id="CLU_1529634_0_0_10"/>